<dbReference type="GO" id="GO:0000049">
    <property type="term" value="F:tRNA binding"/>
    <property type="evidence" value="ECO:0007669"/>
    <property type="project" value="UniProtKB-KW"/>
</dbReference>
<dbReference type="SUPFAM" id="SSF55174">
    <property type="entry name" value="Alpha-L RNA-binding motif"/>
    <property type="match status" value="1"/>
</dbReference>
<keyword evidence="4" id="KW-0648">Protein biosynthesis</keyword>
<keyword evidence="1" id="KW-0820">tRNA-binding</keyword>
<dbReference type="Gene3D" id="3.10.290.10">
    <property type="entry name" value="RNA-binding S4 domain"/>
    <property type="match status" value="1"/>
</dbReference>
<proteinExistence type="predicted"/>
<keyword evidence="3" id="KW-0694">RNA-binding</keyword>
<dbReference type="GO" id="GO:0006412">
    <property type="term" value="P:translation"/>
    <property type="evidence" value="ECO:0007669"/>
    <property type="project" value="UniProtKB-KW"/>
</dbReference>
<dbReference type="GO" id="GO:0019843">
    <property type="term" value="F:rRNA binding"/>
    <property type="evidence" value="ECO:0007669"/>
    <property type="project" value="UniProtKB-KW"/>
</dbReference>
<keyword evidence="2" id="KW-0699">rRNA-binding</keyword>
<gene>
    <name evidence="6" type="ORF">MNB_SV-10-565</name>
</gene>
<evidence type="ECO:0000259" key="5">
    <source>
        <dbReference type="SMART" id="SM00363"/>
    </source>
</evidence>
<protein>
    <submittedName>
        <fullName evidence="6">Ribosome-associated heat shock protein implicated in the recycling of the 50S subunit (S4 paralog)</fullName>
    </submittedName>
</protein>
<evidence type="ECO:0000313" key="6">
    <source>
        <dbReference type="EMBL" id="SFV65486.1"/>
    </source>
</evidence>
<dbReference type="SMART" id="SM00363">
    <property type="entry name" value="S4"/>
    <property type="match status" value="1"/>
</dbReference>
<reference evidence="6" key="1">
    <citation type="submission" date="2016-10" db="EMBL/GenBank/DDBJ databases">
        <authorList>
            <person name="de Groot N.N."/>
        </authorList>
    </citation>
    <scope>NUCLEOTIDE SEQUENCE</scope>
</reference>
<feature type="domain" description="RNA-binding S4" evidence="5">
    <location>
        <begin position="1"/>
        <end position="60"/>
    </location>
</feature>
<dbReference type="PROSITE" id="PS50889">
    <property type="entry name" value="S4"/>
    <property type="match status" value="1"/>
</dbReference>
<dbReference type="PIRSF" id="PIRSF038881">
    <property type="entry name" value="RNAbp_HP1423"/>
    <property type="match status" value="1"/>
</dbReference>
<evidence type="ECO:0000256" key="3">
    <source>
        <dbReference type="ARBA" id="ARBA00022884"/>
    </source>
</evidence>
<accession>A0A1W1CI62</accession>
<dbReference type="InterPro" id="IPR036986">
    <property type="entry name" value="S4_RNA-bd_sf"/>
</dbReference>
<dbReference type="AlphaFoldDB" id="A0A1W1CI62"/>
<name>A0A1W1CI62_9ZZZZ</name>
<dbReference type="Pfam" id="PF01479">
    <property type="entry name" value="S4"/>
    <property type="match status" value="1"/>
</dbReference>
<organism evidence="6">
    <name type="scientific">hydrothermal vent metagenome</name>
    <dbReference type="NCBI Taxonomy" id="652676"/>
    <lineage>
        <taxon>unclassified sequences</taxon>
        <taxon>metagenomes</taxon>
        <taxon>ecological metagenomes</taxon>
    </lineage>
</organism>
<keyword evidence="6" id="KW-0346">Stress response</keyword>
<evidence type="ECO:0000256" key="4">
    <source>
        <dbReference type="ARBA" id="ARBA00022917"/>
    </source>
</evidence>
<dbReference type="CDD" id="cd00165">
    <property type="entry name" value="S4"/>
    <property type="match status" value="1"/>
</dbReference>
<evidence type="ECO:0000256" key="1">
    <source>
        <dbReference type="ARBA" id="ARBA00022555"/>
    </source>
</evidence>
<dbReference type="EMBL" id="FPHL01000040">
    <property type="protein sequence ID" value="SFV65486.1"/>
    <property type="molecule type" value="Genomic_DNA"/>
</dbReference>
<dbReference type="InterPro" id="IPR002942">
    <property type="entry name" value="S4_RNA-bd"/>
</dbReference>
<sequence>MRVDKWLSAVNVVKRRTIATDMLKSGVVLVNGMKAKASKDLKVGDTVTIEYLKGPKSYEVLQIPTTKTIPKSQKEEFVRSVE</sequence>
<dbReference type="InterPro" id="IPR025490">
    <property type="entry name" value="RqcP"/>
</dbReference>
<evidence type="ECO:0000256" key="2">
    <source>
        <dbReference type="ARBA" id="ARBA00022730"/>
    </source>
</evidence>